<dbReference type="AlphaFoldDB" id="A0A3G8YHT9"/>
<dbReference type="InterPro" id="IPR038461">
    <property type="entry name" value="Schlafen_AlbA_2_dom_sf"/>
</dbReference>
<reference evidence="1" key="2">
    <citation type="submission" date="2018-11" db="EMBL/GenBank/DDBJ databases">
        <title>Proposal to divide the Flavobacteriaceae and reorganize its genera based on Amino Acid Identity values calculated from whole genome sequences.</title>
        <authorList>
            <person name="Nicholson A.C."/>
            <person name="Gulvik C.A."/>
            <person name="Whitney A.M."/>
            <person name="Humrighouse B.W."/>
            <person name="Bell M."/>
            <person name="Holmes B."/>
            <person name="Steigerwalt A."/>
            <person name="Villarma A."/>
            <person name="Sheth M."/>
            <person name="Batra D."/>
            <person name="Pryor J."/>
            <person name="Bernardet J.-F."/>
            <person name="Hugo C."/>
            <person name="Kampfer P."/>
            <person name="Newman J."/>
            <person name="Mcquiston J.R."/>
        </authorList>
    </citation>
    <scope>NUCLEOTIDE SEQUENCE [LARGE SCALE GENOMIC DNA]</scope>
    <source>
        <strain evidence="1">F5649</strain>
        <strain evidence="2">H6466</strain>
    </source>
</reference>
<dbReference type="Gene3D" id="3.30.950.30">
    <property type="entry name" value="Schlafen, AAA domain"/>
    <property type="match status" value="1"/>
</dbReference>
<dbReference type="Proteomes" id="UP000272316">
    <property type="component" value="Chromosome"/>
</dbReference>
<reference evidence="3" key="3">
    <citation type="submission" date="2018-11" db="EMBL/GenBank/DDBJ databases">
        <title>Proposal to divide the Flavobacteriaceae and reorganize its genera based on Amino Acid Identity values calculated from whole genome sequences.</title>
        <authorList>
            <person name="Nicholson A.C."/>
            <person name="Gulvik C.A."/>
            <person name="Whitney A.M."/>
            <person name="Sheth M."/>
            <person name="Batra D."/>
            <person name="Pryor J."/>
            <person name="Bernardet J.-F."/>
            <person name="Hugo C."/>
            <person name="Kampfer P."/>
            <person name="Newman J.D."/>
            <person name="McQuiston J.R."/>
        </authorList>
    </citation>
    <scope>NUCLEOTIDE SEQUENCE [LARGE SCALE GENOMIC DNA]</scope>
    <source>
        <strain evidence="3">H6466</strain>
    </source>
</reference>
<keyword evidence="4" id="KW-1185">Reference proteome</keyword>
<dbReference type="EMBL" id="CP034160">
    <property type="protein sequence ID" value="AZI54783.1"/>
    <property type="molecule type" value="Genomic_DNA"/>
</dbReference>
<accession>A0A3G8ZC84</accession>
<organism evidence="1 4">
    <name type="scientific">Epilithonimonas vandammei</name>
    <dbReference type="NCBI Taxonomy" id="2487072"/>
    <lineage>
        <taxon>Bacteria</taxon>
        <taxon>Pseudomonadati</taxon>
        <taxon>Bacteroidota</taxon>
        <taxon>Flavobacteriia</taxon>
        <taxon>Flavobacteriales</taxon>
        <taxon>Weeksellaceae</taxon>
        <taxon>Chryseobacterium group</taxon>
        <taxon>Epilithonimonas</taxon>
    </lineage>
</organism>
<accession>A0A3G8YHT9</accession>
<sequence>MKNQITYVVKALYNEKENGRKYLHQKKFYSSSDLLKNRNSAQSYFNLIIKLLQDCNLLEIEYRTNTIFAASKLYHRKINSVSFVENHRKAQGIRFGFKVNNDTAKQFNLNSKAFYELDFVDHSSKERNQKTNDNQRVESRILQTLYPAKIDLLKKSDFNFDVSHITKLVKEQDIFELQMVKNLDDISLIFESVCAFLNSEKGGYLLFRNLDERQKQIKPQEFENIVDIIKNQVFYQYKKYLFHTSIPGIYFFEDAVGTVIPIIKVNPVANQNATYKSNNLSYKFIRHKVFGNLESLD</sequence>
<name>A0A3G8YHT9_9FLAO</name>
<proteinExistence type="predicted"/>
<dbReference type="Proteomes" id="UP000281810">
    <property type="component" value="Chromosome"/>
</dbReference>
<evidence type="ECO:0000313" key="1">
    <source>
        <dbReference type="EMBL" id="AZI40546.1"/>
    </source>
</evidence>
<evidence type="ECO:0000313" key="3">
    <source>
        <dbReference type="Proteomes" id="UP000272316"/>
    </source>
</evidence>
<dbReference type="EMBL" id="CP034161">
    <property type="protein sequence ID" value="AZI40546.1"/>
    <property type="molecule type" value="Genomic_DNA"/>
</dbReference>
<evidence type="ECO:0000313" key="2">
    <source>
        <dbReference type="EMBL" id="AZI54783.1"/>
    </source>
</evidence>
<evidence type="ECO:0000313" key="4">
    <source>
        <dbReference type="Proteomes" id="UP000281810"/>
    </source>
</evidence>
<reference evidence="4" key="1">
    <citation type="submission" date="2018-11" db="EMBL/GenBank/DDBJ databases">
        <title>Proposal to divide the Flavobacteriaceae and reorganize its genera based on Amino Acid Identity values calculated from whole genome sequences.</title>
        <authorList>
            <person name="Nicholson A.C."/>
            <person name="Gulvik C.A."/>
            <person name="Whitney A.M."/>
            <person name="Humrighouse B.W."/>
            <person name="Bell M."/>
            <person name="Holmes B."/>
            <person name="Steigerwalt A.B."/>
            <person name="Villarma A."/>
            <person name="Sheth M."/>
            <person name="Batra D."/>
            <person name="Pryor J."/>
            <person name="Bernardet J.-F."/>
            <person name="Hugo C."/>
            <person name="Kampfer P."/>
            <person name="Newman J.D."/>
            <person name="McQuiston J.R."/>
        </authorList>
    </citation>
    <scope>NUCLEOTIDE SEQUENCE [LARGE SCALE GENOMIC DNA]</scope>
    <source>
        <strain evidence="4">F5649</strain>
    </source>
</reference>
<dbReference type="KEGG" id="eva:EIB75_05755"/>
<dbReference type="RefSeq" id="WP_124803083.1">
    <property type="nucleotide sequence ID" value="NZ_CP034160.1"/>
</dbReference>
<gene>
    <name evidence="1" type="ORF">EIB74_11520</name>
    <name evidence="2" type="ORF">EIB75_05755</name>
</gene>
<protein>
    <submittedName>
        <fullName evidence="1">Uncharacterized protein</fullName>
    </submittedName>
</protein>